<organism evidence="2 3">
    <name type="scientific">Hebeloma cylindrosporum</name>
    <dbReference type="NCBI Taxonomy" id="76867"/>
    <lineage>
        <taxon>Eukaryota</taxon>
        <taxon>Fungi</taxon>
        <taxon>Dikarya</taxon>
        <taxon>Basidiomycota</taxon>
        <taxon>Agaricomycotina</taxon>
        <taxon>Agaricomycetes</taxon>
        <taxon>Agaricomycetidae</taxon>
        <taxon>Agaricales</taxon>
        <taxon>Agaricineae</taxon>
        <taxon>Hymenogastraceae</taxon>
        <taxon>Hebeloma</taxon>
    </lineage>
</organism>
<dbReference type="OrthoDB" id="3236040at2759"/>
<evidence type="ECO:0000313" key="2">
    <source>
        <dbReference type="EMBL" id="KIM48733.1"/>
    </source>
</evidence>
<name>A0A0C2YG85_HEBCY</name>
<dbReference type="AlphaFoldDB" id="A0A0C2YG85"/>
<proteinExistence type="predicted"/>
<reference evidence="2 3" key="1">
    <citation type="submission" date="2014-04" db="EMBL/GenBank/DDBJ databases">
        <authorList>
            <consortium name="DOE Joint Genome Institute"/>
            <person name="Kuo A."/>
            <person name="Gay G."/>
            <person name="Dore J."/>
            <person name="Kohler A."/>
            <person name="Nagy L.G."/>
            <person name="Floudas D."/>
            <person name="Copeland A."/>
            <person name="Barry K.W."/>
            <person name="Cichocki N."/>
            <person name="Veneault-Fourrey C."/>
            <person name="LaButti K."/>
            <person name="Lindquist E.A."/>
            <person name="Lipzen A."/>
            <person name="Lundell T."/>
            <person name="Morin E."/>
            <person name="Murat C."/>
            <person name="Sun H."/>
            <person name="Tunlid A."/>
            <person name="Henrissat B."/>
            <person name="Grigoriev I.V."/>
            <person name="Hibbett D.S."/>
            <person name="Martin F."/>
            <person name="Nordberg H.P."/>
            <person name="Cantor M.N."/>
            <person name="Hua S.X."/>
        </authorList>
    </citation>
    <scope>NUCLEOTIDE SEQUENCE [LARGE SCALE GENOMIC DNA]</scope>
    <source>
        <strain evidence="3">h7</strain>
    </source>
</reference>
<dbReference type="EMBL" id="KN831768">
    <property type="protein sequence ID" value="KIM48733.1"/>
    <property type="molecule type" value="Genomic_DNA"/>
</dbReference>
<feature type="compositionally biased region" description="Low complexity" evidence="1">
    <location>
        <begin position="138"/>
        <end position="148"/>
    </location>
</feature>
<evidence type="ECO:0000256" key="1">
    <source>
        <dbReference type="SAM" id="MobiDB-lite"/>
    </source>
</evidence>
<evidence type="ECO:0000313" key="3">
    <source>
        <dbReference type="Proteomes" id="UP000053424"/>
    </source>
</evidence>
<feature type="compositionally biased region" description="Polar residues" evidence="1">
    <location>
        <begin position="1"/>
        <end position="19"/>
    </location>
</feature>
<sequence length="226" mass="24357">MPSLRRTASSPAVRSSPYSNGGVVARGNGHRRSSGSETTSRRVLADIEWWRVSDGQCDPSADQEQEDRNQGAQDLVPLDVSMGIHIQTVDAGVERQSPLSLPWISGSTGTTDYTLPTEQFSGLSITPHTPTRRHHALESSSSSLESTPEAAAAPLEGFALGMSDMDMEASFLPLPSQRHSSRFGSLSPMLLRPFAAGDYLSLKDDHEPQYADFAVSPLSSAPDFLN</sequence>
<gene>
    <name evidence="2" type="ORF">M413DRAFT_59046</name>
</gene>
<accession>A0A0C2YG85</accession>
<dbReference type="HOGENOM" id="CLU_101465_0_0_1"/>
<feature type="region of interest" description="Disordered" evidence="1">
    <location>
        <begin position="1"/>
        <end position="41"/>
    </location>
</feature>
<protein>
    <submittedName>
        <fullName evidence="2">Uncharacterized protein</fullName>
    </submittedName>
</protein>
<dbReference type="Proteomes" id="UP000053424">
    <property type="component" value="Unassembled WGS sequence"/>
</dbReference>
<reference evidence="3" key="2">
    <citation type="submission" date="2015-01" db="EMBL/GenBank/DDBJ databases">
        <title>Evolutionary Origins and Diversification of the Mycorrhizal Mutualists.</title>
        <authorList>
            <consortium name="DOE Joint Genome Institute"/>
            <consortium name="Mycorrhizal Genomics Consortium"/>
            <person name="Kohler A."/>
            <person name="Kuo A."/>
            <person name="Nagy L.G."/>
            <person name="Floudas D."/>
            <person name="Copeland A."/>
            <person name="Barry K.W."/>
            <person name="Cichocki N."/>
            <person name="Veneault-Fourrey C."/>
            <person name="LaButti K."/>
            <person name="Lindquist E.A."/>
            <person name="Lipzen A."/>
            <person name="Lundell T."/>
            <person name="Morin E."/>
            <person name="Murat C."/>
            <person name="Riley R."/>
            <person name="Ohm R."/>
            <person name="Sun H."/>
            <person name="Tunlid A."/>
            <person name="Henrissat B."/>
            <person name="Grigoriev I.V."/>
            <person name="Hibbett D.S."/>
            <person name="Martin F."/>
        </authorList>
    </citation>
    <scope>NUCLEOTIDE SEQUENCE [LARGE SCALE GENOMIC DNA]</scope>
    <source>
        <strain evidence="3">h7</strain>
    </source>
</reference>
<keyword evidence="3" id="KW-1185">Reference proteome</keyword>
<feature type="region of interest" description="Disordered" evidence="1">
    <location>
        <begin position="123"/>
        <end position="148"/>
    </location>
</feature>